<dbReference type="InterPro" id="IPR012674">
    <property type="entry name" value="Calycin"/>
</dbReference>
<evidence type="ECO:0000313" key="2">
    <source>
        <dbReference type="Proteomes" id="UP000188246"/>
    </source>
</evidence>
<dbReference type="OrthoDB" id="2151645at2"/>
<dbReference type="Proteomes" id="UP000188246">
    <property type="component" value="Chromosome"/>
</dbReference>
<dbReference type="STRING" id="633807.BW732_09010"/>
<dbReference type="KEGG" id="vpi:BW732_09010"/>
<reference evidence="1 2" key="1">
    <citation type="journal article" date="2010" name="Int. J. Syst. Evol. Microbiol.">
        <title>Vagococcus penaei sp. nov., isolated from spoilage microbiota of cooked shrimp (Penaeus vannamei).</title>
        <authorList>
            <person name="Jaffres E."/>
            <person name="Prevost H."/>
            <person name="Rossero A."/>
            <person name="Joffraud J.J."/>
            <person name="Dousset X."/>
        </authorList>
    </citation>
    <scope>NUCLEOTIDE SEQUENCE [LARGE SCALE GENOMIC DNA]</scope>
    <source>
        <strain evidence="1 2">CD276</strain>
    </source>
</reference>
<dbReference type="Pfam" id="PF09148">
    <property type="entry name" value="DUF1934"/>
    <property type="match status" value="1"/>
</dbReference>
<dbReference type="SUPFAM" id="SSF50814">
    <property type="entry name" value="Lipocalins"/>
    <property type="match status" value="1"/>
</dbReference>
<dbReference type="RefSeq" id="WP_077276425.1">
    <property type="nucleotide sequence ID" value="NZ_CP019609.1"/>
</dbReference>
<keyword evidence="2" id="KW-1185">Reference proteome</keyword>
<dbReference type="InterPro" id="IPR015231">
    <property type="entry name" value="DUF1934"/>
</dbReference>
<dbReference type="EMBL" id="CP019609">
    <property type="protein sequence ID" value="AQP54348.1"/>
    <property type="molecule type" value="Genomic_DNA"/>
</dbReference>
<gene>
    <name evidence="1" type="ORF">BW732_09010</name>
</gene>
<organism evidence="1 2">
    <name type="scientific">Vagococcus penaei</name>
    <dbReference type="NCBI Taxonomy" id="633807"/>
    <lineage>
        <taxon>Bacteria</taxon>
        <taxon>Bacillati</taxon>
        <taxon>Bacillota</taxon>
        <taxon>Bacilli</taxon>
        <taxon>Lactobacillales</taxon>
        <taxon>Enterococcaceae</taxon>
        <taxon>Vagococcus</taxon>
    </lineage>
</organism>
<accession>A0A1Q2D7I1</accession>
<dbReference type="AlphaFoldDB" id="A0A1Q2D7I1"/>
<protein>
    <submittedName>
        <fullName evidence="1">Uncharacterized protein</fullName>
    </submittedName>
</protein>
<sequence length="145" mass="16915">MKERKSMPIMLHIQTKVYQNNEFTEHDIELSGQMIQIKDVIYLRYNESMEGVDTEIPVTIKLMPDGQVQLIRSGDVRMKLRFVYQQRQETLYHTPFGMLDIATFTTNMRVSLKDNPYSGAIQIDYELFGGEEKIGVYHLNLSFTA</sequence>
<dbReference type="Gene3D" id="2.40.128.20">
    <property type="match status" value="1"/>
</dbReference>
<evidence type="ECO:0000313" key="1">
    <source>
        <dbReference type="EMBL" id="AQP54348.1"/>
    </source>
</evidence>
<name>A0A1Q2D7I1_9ENTE</name>
<proteinExistence type="predicted"/>